<organism evidence="4 5">
    <name type="scientific">Solimonas terrae</name>
    <dbReference type="NCBI Taxonomy" id="1396819"/>
    <lineage>
        <taxon>Bacteria</taxon>
        <taxon>Pseudomonadati</taxon>
        <taxon>Pseudomonadota</taxon>
        <taxon>Gammaproteobacteria</taxon>
        <taxon>Nevskiales</taxon>
        <taxon>Nevskiaceae</taxon>
        <taxon>Solimonas</taxon>
    </lineage>
</organism>
<gene>
    <name evidence="4" type="ORF">G7Y85_15770</name>
</gene>
<keyword evidence="5" id="KW-1185">Reference proteome</keyword>
<feature type="domain" description="AsmA" evidence="3">
    <location>
        <begin position="18"/>
        <end position="169"/>
    </location>
</feature>
<dbReference type="AlphaFoldDB" id="A0A6M2BVJ9"/>
<dbReference type="GO" id="GO:0005886">
    <property type="term" value="C:plasma membrane"/>
    <property type="evidence" value="ECO:0007669"/>
    <property type="project" value="TreeGrafter"/>
</dbReference>
<feature type="transmembrane region" description="Helical" evidence="2">
    <location>
        <begin position="12"/>
        <end position="34"/>
    </location>
</feature>
<keyword evidence="2" id="KW-0812">Transmembrane</keyword>
<dbReference type="Proteomes" id="UP000472676">
    <property type="component" value="Unassembled WGS sequence"/>
</dbReference>
<dbReference type="EMBL" id="JAAMOW010000008">
    <property type="protein sequence ID" value="NGY06231.1"/>
    <property type="molecule type" value="Genomic_DNA"/>
</dbReference>
<dbReference type="GO" id="GO:0090313">
    <property type="term" value="P:regulation of protein targeting to membrane"/>
    <property type="evidence" value="ECO:0007669"/>
    <property type="project" value="TreeGrafter"/>
</dbReference>
<name>A0A6M2BVJ9_9GAMM</name>
<accession>A0A6M2BVJ9</accession>
<reference evidence="4 5" key="1">
    <citation type="journal article" date="2014" name="Int. J. Syst. Evol. Microbiol.">
        <title>Solimonas terrae sp. nov., isolated from soil.</title>
        <authorList>
            <person name="Kim S.J."/>
            <person name="Moon J.Y."/>
            <person name="Weon H.Y."/>
            <person name="Ahn J.H."/>
            <person name="Chen W.M."/>
            <person name="Kwon S.W."/>
        </authorList>
    </citation>
    <scope>NUCLEOTIDE SEQUENCE [LARGE SCALE GENOMIC DNA]</scope>
    <source>
        <strain evidence="4 5">KIS83-12</strain>
    </source>
</reference>
<keyword evidence="2" id="KW-0472">Membrane</keyword>
<evidence type="ECO:0000313" key="4">
    <source>
        <dbReference type="EMBL" id="NGY06231.1"/>
    </source>
</evidence>
<keyword evidence="2" id="KW-1133">Transmembrane helix</keyword>
<dbReference type="InterPro" id="IPR052894">
    <property type="entry name" value="AsmA-related"/>
</dbReference>
<comment type="caution">
    <text evidence="4">The sequence shown here is derived from an EMBL/GenBank/DDBJ whole genome shotgun (WGS) entry which is preliminary data.</text>
</comment>
<evidence type="ECO:0000256" key="1">
    <source>
        <dbReference type="SAM" id="MobiDB-lite"/>
    </source>
</evidence>
<proteinExistence type="predicted"/>
<dbReference type="PANTHER" id="PTHR30441:SF9">
    <property type="entry name" value="ASMA FAMILY PROTEIN YHJG"/>
    <property type="match status" value="1"/>
</dbReference>
<sequence length="662" mass="70862">MAPEKSQRRVMRYVVPGLVSALVLLIALWDWNWFRPLIAREVSSVLGRPVTLAHFDVKLRWHPWIIVDGIAVANPPDFPNDSHLASVERLAIHLDPWAWFKGRLSLLDVEIDRPVAELGPGPSGKPNYVFDALQSKGNEQPGGRPPAIDIGSLTIRDGDVHIVEPTLKSDFRLKIRTEARERGGEPALRVDISGRYADAPINGRFVGGSVLSLRDPATPYPVDLRVENGDTQVTLNGTLVNPLAFAGARLTLDFRGNSLADLYPLTGVPLPPSPPYRIAGDLDYDRASGAIRFRRIDGHYGQSDIAGNVSVIPASGTRRRKISILAHSRRVVWSDLSGFVGATPGAADAPNDSAEQKASRATQARRGKLLPDTPIALPRIRAADLDVHYDVAKIESNKMPIDTLDAHLAIDDGLISVKPLKLGVGKGSVVADVALDGRRSPVHATADLDFRQLDFSKIVDKLTIFRGTGTIGGRATLDTHGNSLAAMLGAGDGSLKLFMSGGDISALLVNLAGLDLGNSLISALGLPRRAKLRCMVVDLGLDDGQITTNTALFDTSEANLLGTGSIDLTHETIDYRIRTQPKRMNIGSLAAPIGITGPLRSPRIRPEAGALALRGGVATALGVLLTPLAALIPTIQLGLGEDNDCVAMIKDLRQAPPAPQKP</sequence>
<dbReference type="RefSeq" id="WP_166259327.1">
    <property type="nucleotide sequence ID" value="NZ_JAAMOW010000008.1"/>
</dbReference>
<dbReference type="InterPro" id="IPR007844">
    <property type="entry name" value="AsmA"/>
</dbReference>
<dbReference type="Pfam" id="PF05170">
    <property type="entry name" value="AsmA"/>
    <property type="match status" value="2"/>
</dbReference>
<dbReference type="PANTHER" id="PTHR30441">
    <property type="entry name" value="DUF748 DOMAIN-CONTAINING PROTEIN"/>
    <property type="match status" value="1"/>
</dbReference>
<feature type="region of interest" description="Disordered" evidence="1">
    <location>
        <begin position="344"/>
        <end position="367"/>
    </location>
</feature>
<evidence type="ECO:0000259" key="3">
    <source>
        <dbReference type="Pfam" id="PF05170"/>
    </source>
</evidence>
<feature type="domain" description="AsmA" evidence="3">
    <location>
        <begin position="208"/>
        <end position="549"/>
    </location>
</feature>
<protein>
    <submittedName>
        <fullName evidence="4">AsmA family protein</fullName>
    </submittedName>
</protein>
<evidence type="ECO:0000256" key="2">
    <source>
        <dbReference type="SAM" id="Phobius"/>
    </source>
</evidence>
<evidence type="ECO:0000313" key="5">
    <source>
        <dbReference type="Proteomes" id="UP000472676"/>
    </source>
</evidence>